<evidence type="ECO:0000313" key="4">
    <source>
        <dbReference type="EnsemblMetazoa" id="SCAU016539-PA"/>
    </source>
</evidence>
<dbReference type="Pfam" id="PF00337">
    <property type="entry name" value="Gal-bind_lectin"/>
    <property type="match status" value="1"/>
</dbReference>
<keyword evidence="1 2" id="KW-0430">Lectin</keyword>
<proteinExistence type="predicted"/>
<evidence type="ECO:0000256" key="1">
    <source>
        <dbReference type="ARBA" id="ARBA00022734"/>
    </source>
</evidence>
<dbReference type="InterPro" id="IPR044156">
    <property type="entry name" value="Galectin-like"/>
</dbReference>
<organism evidence="4 5">
    <name type="scientific">Stomoxys calcitrans</name>
    <name type="common">Stable fly</name>
    <name type="synonym">Conops calcitrans</name>
    <dbReference type="NCBI Taxonomy" id="35570"/>
    <lineage>
        <taxon>Eukaryota</taxon>
        <taxon>Metazoa</taxon>
        <taxon>Ecdysozoa</taxon>
        <taxon>Arthropoda</taxon>
        <taxon>Hexapoda</taxon>
        <taxon>Insecta</taxon>
        <taxon>Pterygota</taxon>
        <taxon>Neoptera</taxon>
        <taxon>Endopterygota</taxon>
        <taxon>Diptera</taxon>
        <taxon>Brachycera</taxon>
        <taxon>Muscomorpha</taxon>
        <taxon>Muscoidea</taxon>
        <taxon>Muscidae</taxon>
        <taxon>Stomoxys</taxon>
    </lineage>
</organism>
<accession>A0A1I8QF82</accession>
<reference evidence="4" key="1">
    <citation type="submission" date="2020-05" db="UniProtKB">
        <authorList>
            <consortium name="EnsemblMetazoa"/>
        </authorList>
    </citation>
    <scope>IDENTIFICATION</scope>
    <source>
        <strain evidence="4">USDA</strain>
    </source>
</reference>
<dbReference type="Proteomes" id="UP000095300">
    <property type="component" value="Unassembled WGS sequence"/>
</dbReference>
<feature type="domain" description="Galectin" evidence="3">
    <location>
        <begin position="158"/>
        <end position="313"/>
    </location>
</feature>
<dbReference type="EnsemblMetazoa" id="SCAU016539-RA">
    <property type="protein sequence ID" value="SCAU016539-PA"/>
    <property type="gene ID" value="SCAU016539"/>
</dbReference>
<protein>
    <recommendedName>
        <fullName evidence="2">Galectin</fullName>
    </recommendedName>
</protein>
<name>A0A1I8QF82_STOCA</name>
<evidence type="ECO:0000259" key="3">
    <source>
        <dbReference type="PROSITE" id="PS51304"/>
    </source>
</evidence>
<dbReference type="InterPro" id="IPR001079">
    <property type="entry name" value="Galectin_CRD"/>
</dbReference>
<dbReference type="AlphaFoldDB" id="A0A1I8QF82"/>
<dbReference type="InterPro" id="IPR013320">
    <property type="entry name" value="ConA-like_dom_sf"/>
</dbReference>
<dbReference type="Gene3D" id="2.60.120.200">
    <property type="match status" value="1"/>
</dbReference>
<dbReference type="SUPFAM" id="SSF49899">
    <property type="entry name" value="Concanavalin A-like lectins/glucanases"/>
    <property type="match status" value="1"/>
</dbReference>
<sequence>MNEISKTEFNGHLATHLTYGQYFDIDVTTIQNPKVFFIKFMGSKLTENPNALPFLTIQVSFKEFKITVSNHDTGKKYEKVFQSLQEELNVNIQINKTSNISINGEEQCIFEFNLLYTYSPIHIGGDIKQITRVDHRQVHPQLWPPTKCIPYYPDTLNFSNDIPIQFKPGHLMVLTGQCYGLPTGNFYINLQHAHDESLMMHFSVDFKARTVYRSYSEPIHDGLIPTYIYSRNETEGGFPFEFNKPFRLGIACKESEFLIAVNGLYFCSFAYANSSHCILHGNQNITNVLSNIVGPKVFSRNGADVRITEIDHIILDNPECTTFEKYTKLSNKICPS</sequence>
<evidence type="ECO:0000313" key="5">
    <source>
        <dbReference type="Proteomes" id="UP000095300"/>
    </source>
</evidence>
<dbReference type="OrthoDB" id="6251307at2759"/>
<dbReference type="PANTHER" id="PTHR11346">
    <property type="entry name" value="GALECTIN"/>
    <property type="match status" value="1"/>
</dbReference>
<evidence type="ECO:0000256" key="2">
    <source>
        <dbReference type="RuleBase" id="RU102079"/>
    </source>
</evidence>
<dbReference type="KEGG" id="scac:106092820"/>
<dbReference type="PANTHER" id="PTHR11346:SF189">
    <property type="entry name" value="GALECTIN"/>
    <property type="match status" value="1"/>
</dbReference>
<dbReference type="GO" id="GO:0030246">
    <property type="term" value="F:carbohydrate binding"/>
    <property type="evidence" value="ECO:0007669"/>
    <property type="project" value="UniProtKB-UniRule"/>
</dbReference>
<keyword evidence="5" id="KW-1185">Reference proteome</keyword>
<dbReference type="PROSITE" id="PS51304">
    <property type="entry name" value="GALECTIN"/>
    <property type="match status" value="1"/>
</dbReference>
<dbReference type="VEuPathDB" id="VectorBase:SCAU016539"/>
<dbReference type="SMART" id="SM00276">
    <property type="entry name" value="GLECT"/>
    <property type="match status" value="1"/>
</dbReference>
<dbReference type="SMART" id="SM00908">
    <property type="entry name" value="Gal-bind_lectin"/>
    <property type="match status" value="1"/>
</dbReference>
<gene>
    <name evidence="4" type="primary">106092820</name>
</gene>